<dbReference type="EMBL" id="CP000583">
    <property type="protein sequence ID" value="ABO95023.1"/>
    <property type="molecule type" value="Genomic_DNA"/>
</dbReference>
<dbReference type="RefSeq" id="XP_001416730.1">
    <property type="nucleotide sequence ID" value="XM_001416693.1"/>
</dbReference>
<dbReference type="OrthoDB" id="10549062at2759"/>
<dbReference type="AlphaFoldDB" id="A4RUT8"/>
<keyword evidence="2" id="KW-1185">Reference proteome</keyword>
<dbReference type="Gramene" id="ABO95023">
    <property type="protein sequence ID" value="ABO95023"/>
    <property type="gene ID" value="OSTLU_30737"/>
</dbReference>
<dbReference type="Proteomes" id="UP000001568">
    <property type="component" value="Chromosome 3"/>
</dbReference>
<accession>A4RUT8</accession>
<reference evidence="1 2" key="1">
    <citation type="journal article" date="2007" name="Proc. Natl. Acad. Sci. U.S.A.">
        <title>The tiny eukaryote Ostreococcus provides genomic insights into the paradox of plankton speciation.</title>
        <authorList>
            <person name="Palenik B."/>
            <person name="Grimwood J."/>
            <person name="Aerts A."/>
            <person name="Rouze P."/>
            <person name="Salamov A."/>
            <person name="Putnam N."/>
            <person name="Dupont C."/>
            <person name="Jorgensen R."/>
            <person name="Derelle E."/>
            <person name="Rombauts S."/>
            <person name="Zhou K."/>
            <person name="Otillar R."/>
            <person name="Merchant S.S."/>
            <person name="Podell S."/>
            <person name="Gaasterland T."/>
            <person name="Napoli C."/>
            <person name="Gendler K."/>
            <person name="Manuell A."/>
            <person name="Tai V."/>
            <person name="Vallon O."/>
            <person name="Piganeau G."/>
            <person name="Jancek S."/>
            <person name="Heijde M."/>
            <person name="Jabbari K."/>
            <person name="Bowler C."/>
            <person name="Lohr M."/>
            <person name="Robbens S."/>
            <person name="Werner G."/>
            <person name="Dubchak I."/>
            <person name="Pazour G.J."/>
            <person name="Ren Q."/>
            <person name="Paulsen I."/>
            <person name="Delwiche C."/>
            <person name="Schmutz J."/>
            <person name="Rokhsar D."/>
            <person name="Van de Peer Y."/>
            <person name="Moreau H."/>
            <person name="Grigoriev I.V."/>
        </authorList>
    </citation>
    <scope>NUCLEOTIDE SEQUENCE [LARGE SCALE GENOMIC DNA]</scope>
    <source>
        <strain evidence="1 2">CCE9901</strain>
    </source>
</reference>
<dbReference type="HOGENOM" id="CLU_3109784_0_0_1"/>
<dbReference type="GeneID" id="5001077"/>
<gene>
    <name evidence="1" type="ORF">OSTLU_30737</name>
</gene>
<name>A4RUT8_OSTLU</name>
<protein>
    <submittedName>
        <fullName evidence="1">Uncharacterized protein</fullName>
    </submittedName>
</protein>
<sequence length="51" mass="5682">MRALPKGSRYAKQQCELIEKALDILARGKRRGARSAEEEDELAGLLKAVKL</sequence>
<proteinExistence type="predicted"/>
<evidence type="ECO:0000313" key="2">
    <source>
        <dbReference type="Proteomes" id="UP000001568"/>
    </source>
</evidence>
<organism evidence="1 2">
    <name type="scientific">Ostreococcus lucimarinus (strain CCE9901)</name>
    <dbReference type="NCBI Taxonomy" id="436017"/>
    <lineage>
        <taxon>Eukaryota</taxon>
        <taxon>Viridiplantae</taxon>
        <taxon>Chlorophyta</taxon>
        <taxon>Mamiellophyceae</taxon>
        <taxon>Mamiellales</taxon>
        <taxon>Bathycoccaceae</taxon>
        <taxon>Ostreococcus</taxon>
    </lineage>
</organism>
<evidence type="ECO:0000313" key="1">
    <source>
        <dbReference type="EMBL" id="ABO95023.1"/>
    </source>
</evidence>
<dbReference type="KEGG" id="olu:OSTLU_30737"/>